<accession>A0A1T4XMU5</accession>
<dbReference type="EMBL" id="FUYG01000003">
    <property type="protein sequence ID" value="SKA90723.1"/>
    <property type="molecule type" value="Genomic_DNA"/>
</dbReference>
<dbReference type="AlphaFoldDB" id="A0A1T4XMU5"/>
<evidence type="ECO:0000313" key="2">
    <source>
        <dbReference type="Proteomes" id="UP000189735"/>
    </source>
</evidence>
<protein>
    <submittedName>
        <fullName evidence="1">Uncharacterized protein</fullName>
    </submittedName>
</protein>
<gene>
    <name evidence="1" type="ORF">SAMN06295879_1352</name>
</gene>
<name>A0A1T4XMU5_9MICO</name>
<dbReference type="Proteomes" id="UP000189735">
    <property type="component" value="Unassembled WGS sequence"/>
</dbReference>
<organism evidence="1 2">
    <name type="scientific">Agreia bicolorata</name>
    <dbReference type="NCBI Taxonomy" id="110935"/>
    <lineage>
        <taxon>Bacteria</taxon>
        <taxon>Bacillati</taxon>
        <taxon>Actinomycetota</taxon>
        <taxon>Actinomycetes</taxon>
        <taxon>Micrococcales</taxon>
        <taxon>Microbacteriaceae</taxon>
        <taxon>Agreia</taxon>
    </lineage>
</organism>
<evidence type="ECO:0000313" key="1">
    <source>
        <dbReference type="EMBL" id="SKA90723.1"/>
    </source>
</evidence>
<sequence>MFTVMTMSIFSGARRYPLAMDADWIEHRRSDDRELVGWMKPVGDGFVAIDLLGRRRTDPVDWMVAEETLDELGLAYLADPHEFRLDDGSWLRVRIAEVSPAAIRVKKDDWGDMTAPQVYYSLPFPVTEDQLRPL</sequence>
<reference evidence="2" key="1">
    <citation type="submission" date="2017-02" db="EMBL/GenBank/DDBJ databases">
        <authorList>
            <person name="Varghese N."/>
            <person name="Submissions S."/>
        </authorList>
    </citation>
    <scope>NUCLEOTIDE SEQUENCE [LARGE SCALE GENOMIC DNA]</scope>
    <source>
        <strain evidence="2">VKM Ac-2052</strain>
    </source>
</reference>
<proteinExistence type="predicted"/>